<keyword evidence="1" id="KW-1133">Transmembrane helix</keyword>
<gene>
    <name evidence="2" type="ORF">ACFFHF_10565</name>
</gene>
<keyword evidence="1" id="KW-0472">Membrane</keyword>
<organism evidence="2 3">
    <name type="scientific">Robertmurraya beringensis</name>
    <dbReference type="NCBI Taxonomy" id="641660"/>
    <lineage>
        <taxon>Bacteria</taxon>
        <taxon>Bacillati</taxon>
        <taxon>Bacillota</taxon>
        <taxon>Bacilli</taxon>
        <taxon>Bacillales</taxon>
        <taxon>Bacillaceae</taxon>
        <taxon>Robertmurraya</taxon>
    </lineage>
</organism>
<dbReference type="Proteomes" id="UP001589738">
    <property type="component" value="Unassembled WGS sequence"/>
</dbReference>
<sequence length="192" mass="23137">MSSIFDFLLYSVTLDQVIQTEKEFYGTLREYWREHNYLTFNWWLLVVLSILSPIVWWKTIDRKRITEITAFGLFYGITAIILDSIGSSALVWVYPVRLTPYLYPQYYPYDVGVVIVPFMYVYQRWGHHFKPFLLSTGILSAFLAFVAEPFMEWVHIYKELTWKHIYSFPIYWLIGLICWIILKRFKKLESQP</sequence>
<reference evidence="2 3" key="1">
    <citation type="submission" date="2024-09" db="EMBL/GenBank/DDBJ databases">
        <authorList>
            <person name="Sun Q."/>
            <person name="Mori K."/>
        </authorList>
    </citation>
    <scope>NUCLEOTIDE SEQUENCE [LARGE SCALE GENOMIC DNA]</scope>
    <source>
        <strain evidence="2 3">CGMCC 1.9126</strain>
    </source>
</reference>
<keyword evidence="1" id="KW-0812">Transmembrane</keyword>
<name>A0ABV6KRK9_9BACI</name>
<dbReference type="EMBL" id="JBHLUU010000031">
    <property type="protein sequence ID" value="MFC0475685.1"/>
    <property type="molecule type" value="Genomic_DNA"/>
</dbReference>
<dbReference type="NCBIfam" id="NF041644">
    <property type="entry name" value="CBO0543_fam"/>
    <property type="match status" value="1"/>
</dbReference>
<evidence type="ECO:0000313" key="3">
    <source>
        <dbReference type="Proteomes" id="UP001589738"/>
    </source>
</evidence>
<proteinExistence type="predicted"/>
<feature type="transmembrane region" description="Helical" evidence="1">
    <location>
        <begin position="69"/>
        <end position="94"/>
    </location>
</feature>
<accession>A0ABV6KRK9</accession>
<feature type="transmembrane region" description="Helical" evidence="1">
    <location>
        <begin position="132"/>
        <end position="151"/>
    </location>
</feature>
<keyword evidence="3" id="KW-1185">Reference proteome</keyword>
<evidence type="ECO:0000256" key="1">
    <source>
        <dbReference type="SAM" id="Phobius"/>
    </source>
</evidence>
<feature type="transmembrane region" description="Helical" evidence="1">
    <location>
        <begin position="163"/>
        <end position="182"/>
    </location>
</feature>
<comment type="caution">
    <text evidence="2">The sequence shown here is derived from an EMBL/GenBank/DDBJ whole genome shotgun (WGS) entry which is preliminary data.</text>
</comment>
<feature type="transmembrane region" description="Helical" evidence="1">
    <location>
        <begin position="40"/>
        <end position="57"/>
    </location>
</feature>
<protein>
    <submittedName>
        <fullName evidence="2">CBO0543 family protein</fullName>
    </submittedName>
</protein>
<dbReference type="InterPro" id="IPR048147">
    <property type="entry name" value="CBO0543-like"/>
</dbReference>
<dbReference type="RefSeq" id="WP_340902612.1">
    <property type="nucleotide sequence ID" value="NZ_JBHLUU010000031.1"/>
</dbReference>
<feature type="transmembrane region" description="Helical" evidence="1">
    <location>
        <begin position="106"/>
        <end position="125"/>
    </location>
</feature>
<evidence type="ECO:0000313" key="2">
    <source>
        <dbReference type="EMBL" id="MFC0475685.1"/>
    </source>
</evidence>